<dbReference type="GO" id="GO:0046883">
    <property type="term" value="P:regulation of hormone secretion"/>
    <property type="evidence" value="ECO:0007669"/>
    <property type="project" value="TreeGrafter"/>
</dbReference>
<dbReference type="GO" id="GO:0007218">
    <property type="term" value="P:neuropeptide signaling pathway"/>
    <property type="evidence" value="ECO:0007669"/>
    <property type="project" value="InterPro"/>
</dbReference>
<dbReference type="Proteomes" id="UP001153620">
    <property type="component" value="Chromosome 1"/>
</dbReference>
<keyword evidence="6 9" id="KW-0732">Signal</keyword>
<protein>
    <recommendedName>
        <fullName evidence="3">Neuroendocrine protein 7B2</fullName>
    </recommendedName>
</protein>
<evidence type="ECO:0000256" key="5">
    <source>
        <dbReference type="ARBA" id="ARBA00022525"/>
    </source>
</evidence>
<comment type="similarity">
    <text evidence="2">Belongs to the 7B2 family.</text>
</comment>
<feature type="chain" id="PRO_5040498642" description="Neuroendocrine protein 7B2" evidence="9">
    <location>
        <begin position="21"/>
        <end position="244"/>
    </location>
</feature>
<sequence>MACLLKIAFLIATVLSAGYAYYPDMKDTYIPDDILRDLIDSFAEEASEEYDDNLFGKLPPSLGFLARAQKDQTERMMDYDSILERTNPHPSLRDEEHTQHSSLWGYQFMSGGAGEGPNIVKPQVKTDATLPAYCNPPNPCPVGYTEEQGCTNDFENTASFSREYQGAQECMCDTEHMFECPAVNQEQVNTQQRNLGSYFRQFPQEHKNMVAKKFWVKKSSKPATNPYLQGPKLPIAAKKGYHVN</sequence>
<evidence type="ECO:0000256" key="9">
    <source>
        <dbReference type="SAM" id="SignalP"/>
    </source>
</evidence>
<name>A0A9N9WMF6_9DIPT</name>
<keyword evidence="11" id="KW-1185">Reference proteome</keyword>
<reference evidence="10" key="1">
    <citation type="submission" date="2022-01" db="EMBL/GenBank/DDBJ databases">
        <authorList>
            <person name="King R."/>
        </authorList>
    </citation>
    <scope>NUCLEOTIDE SEQUENCE</scope>
</reference>
<accession>A0A9N9WMF6</accession>
<evidence type="ECO:0000256" key="6">
    <source>
        <dbReference type="ARBA" id="ARBA00022729"/>
    </source>
</evidence>
<dbReference type="GO" id="GO:0030234">
    <property type="term" value="F:enzyme regulator activity"/>
    <property type="evidence" value="ECO:0007669"/>
    <property type="project" value="TreeGrafter"/>
</dbReference>
<evidence type="ECO:0000313" key="11">
    <source>
        <dbReference type="Proteomes" id="UP001153620"/>
    </source>
</evidence>
<evidence type="ECO:0000256" key="3">
    <source>
        <dbReference type="ARBA" id="ARBA00019589"/>
    </source>
</evidence>
<evidence type="ECO:0000313" key="10">
    <source>
        <dbReference type="EMBL" id="CAG9797570.1"/>
    </source>
</evidence>
<evidence type="ECO:0000256" key="8">
    <source>
        <dbReference type="ARBA" id="ARBA00023186"/>
    </source>
</evidence>
<dbReference type="EMBL" id="OU895877">
    <property type="protein sequence ID" value="CAG9797570.1"/>
    <property type="molecule type" value="Genomic_DNA"/>
</dbReference>
<dbReference type="PANTHER" id="PTHR12738">
    <property type="entry name" value="NEUROENDOCRINE PROTEIN 7B2"/>
    <property type="match status" value="1"/>
</dbReference>
<keyword evidence="4" id="KW-0813">Transport</keyword>
<keyword evidence="7" id="KW-1015">Disulfide bond</keyword>
<dbReference type="GO" id="GO:0005576">
    <property type="term" value="C:extracellular region"/>
    <property type="evidence" value="ECO:0007669"/>
    <property type="project" value="UniProtKB-SubCell"/>
</dbReference>
<dbReference type="Pfam" id="PF05281">
    <property type="entry name" value="Secretogranin_V"/>
    <property type="match status" value="1"/>
</dbReference>
<evidence type="ECO:0000256" key="2">
    <source>
        <dbReference type="ARBA" id="ARBA00006348"/>
    </source>
</evidence>
<evidence type="ECO:0000256" key="7">
    <source>
        <dbReference type="ARBA" id="ARBA00023157"/>
    </source>
</evidence>
<dbReference type="PANTHER" id="PTHR12738:SF0">
    <property type="entry name" value="NEUROENDOCRINE PROTEIN 7B2"/>
    <property type="match status" value="1"/>
</dbReference>
<reference evidence="10" key="2">
    <citation type="submission" date="2022-10" db="EMBL/GenBank/DDBJ databases">
        <authorList>
            <consortium name="ENA_rothamsted_submissions"/>
            <consortium name="culmorum"/>
            <person name="King R."/>
        </authorList>
    </citation>
    <scope>NUCLEOTIDE SEQUENCE</scope>
</reference>
<comment type="subcellular location">
    <subcellularLocation>
        <location evidence="1">Secreted</location>
    </subcellularLocation>
</comment>
<dbReference type="OrthoDB" id="9922675at2759"/>
<proteinExistence type="inferred from homology"/>
<evidence type="ECO:0000256" key="4">
    <source>
        <dbReference type="ARBA" id="ARBA00022448"/>
    </source>
</evidence>
<evidence type="ECO:0000256" key="1">
    <source>
        <dbReference type="ARBA" id="ARBA00004613"/>
    </source>
</evidence>
<dbReference type="InterPro" id="IPR007945">
    <property type="entry name" value="Secretogranin_V"/>
</dbReference>
<dbReference type="AlphaFoldDB" id="A0A9N9WMF6"/>
<gene>
    <name evidence="10" type="ORF">CHIRRI_LOCUS568</name>
</gene>
<keyword evidence="8" id="KW-0143">Chaperone</keyword>
<organism evidence="10 11">
    <name type="scientific">Chironomus riparius</name>
    <dbReference type="NCBI Taxonomy" id="315576"/>
    <lineage>
        <taxon>Eukaryota</taxon>
        <taxon>Metazoa</taxon>
        <taxon>Ecdysozoa</taxon>
        <taxon>Arthropoda</taxon>
        <taxon>Hexapoda</taxon>
        <taxon>Insecta</taxon>
        <taxon>Pterygota</taxon>
        <taxon>Neoptera</taxon>
        <taxon>Endopterygota</taxon>
        <taxon>Diptera</taxon>
        <taxon>Nematocera</taxon>
        <taxon>Chironomoidea</taxon>
        <taxon>Chironomidae</taxon>
        <taxon>Chironominae</taxon>
        <taxon>Chironomus</taxon>
    </lineage>
</organism>
<dbReference type="GO" id="GO:0030141">
    <property type="term" value="C:secretory granule"/>
    <property type="evidence" value="ECO:0007669"/>
    <property type="project" value="InterPro"/>
</dbReference>
<keyword evidence="5" id="KW-0964">Secreted</keyword>
<feature type="signal peptide" evidence="9">
    <location>
        <begin position="1"/>
        <end position="20"/>
    </location>
</feature>